<dbReference type="InterPro" id="IPR011990">
    <property type="entry name" value="TPR-like_helical_dom_sf"/>
</dbReference>
<feature type="region of interest" description="Disordered" evidence="1">
    <location>
        <begin position="114"/>
        <end position="274"/>
    </location>
</feature>
<feature type="compositionally biased region" description="Basic and acidic residues" evidence="1">
    <location>
        <begin position="263"/>
        <end position="274"/>
    </location>
</feature>
<evidence type="ECO:0000313" key="2">
    <source>
        <dbReference type="EMBL" id="QDZ21838.1"/>
    </source>
</evidence>
<dbReference type="AlphaFoldDB" id="A0A5B8MMG7"/>
<evidence type="ECO:0000313" key="3">
    <source>
        <dbReference type="Proteomes" id="UP000316726"/>
    </source>
</evidence>
<name>A0A5B8MMG7_9CHLO</name>
<protein>
    <submittedName>
        <fullName evidence="2">Uncharacterized protein</fullName>
    </submittedName>
</protein>
<dbReference type="EMBL" id="CP031039">
    <property type="protein sequence ID" value="QDZ21838.1"/>
    <property type="molecule type" value="Genomic_DNA"/>
</dbReference>
<feature type="compositionally biased region" description="Polar residues" evidence="1">
    <location>
        <begin position="137"/>
        <end position="151"/>
    </location>
</feature>
<dbReference type="Gene3D" id="1.25.40.10">
    <property type="entry name" value="Tetratricopeptide repeat domain"/>
    <property type="match status" value="1"/>
</dbReference>
<evidence type="ECO:0000256" key="1">
    <source>
        <dbReference type="SAM" id="MobiDB-lite"/>
    </source>
</evidence>
<gene>
    <name evidence="2" type="ORF">A3770_06p43560</name>
</gene>
<dbReference type="SUPFAM" id="SSF81901">
    <property type="entry name" value="HCP-like"/>
    <property type="match status" value="1"/>
</dbReference>
<reference evidence="2 3" key="1">
    <citation type="submission" date="2018-07" db="EMBL/GenBank/DDBJ databases">
        <title>The complete nuclear genome of the prasinophyte Chloropicon primus (CCMP1205).</title>
        <authorList>
            <person name="Pombert J.-F."/>
            <person name="Otis C."/>
            <person name="Turmel M."/>
            <person name="Lemieux C."/>
        </authorList>
    </citation>
    <scope>NUCLEOTIDE SEQUENCE [LARGE SCALE GENOMIC DNA]</scope>
    <source>
        <strain evidence="2 3">CCMP1205</strain>
    </source>
</reference>
<accession>A0A5B8MMG7</accession>
<keyword evidence="3" id="KW-1185">Reference proteome</keyword>
<organism evidence="2 3">
    <name type="scientific">Chloropicon primus</name>
    <dbReference type="NCBI Taxonomy" id="1764295"/>
    <lineage>
        <taxon>Eukaryota</taxon>
        <taxon>Viridiplantae</taxon>
        <taxon>Chlorophyta</taxon>
        <taxon>Chloropicophyceae</taxon>
        <taxon>Chloropicales</taxon>
        <taxon>Chloropicaceae</taxon>
        <taxon>Chloropicon</taxon>
    </lineage>
</organism>
<sequence>MNAQAAKEKFCWYEDCVEVISQNLPKAKQGRTKLRMHKTQVLFDQCVELAAALERPAIFKVLCKTLEKEESKLMALVKKPKKGLGRVGLFLDRKLKKHCKRVEDKVNEVHQALAPLRNRRAIPAAPRQADPGPATAEASTQRTDGSSSAGPATTFVAQETASQTTQAEEAADESEDLSTGSESVPLDVKDGLLHAPSHGEGRREHVASPAEDRGGRRGEAGARVVVEANQREKGDGRPGGATPLRDVSNNTPLKAAFPSPVAKEARKERKVAREVDEKDEAEEIFGRGPNAISVLLSACDCLDDDLAAEPYLTYDVVDMMISAGELVSKGWNDADLLSKGQDLFKMAALEGSIVAARCLGLFKVTGIAGDRNEAEARNWFGLGASNGDAISTIFLAEMEELGLGGPSDTASAALHYKAFSDMDKKSRKGSALMVDQLFRDHTRQFPTPCTSI</sequence>
<feature type="compositionally biased region" description="Low complexity" evidence="1">
    <location>
        <begin position="157"/>
        <end position="168"/>
    </location>
</feature>
<dbReference type="Proteomes" id="UP000316726">
    <property type="component" value="Chromosome 6"/>
</dbReference>
<proteinExistence type="predicted"/>
<feature type="compositionally biased region" description="Basic and acidic residues" evidence="1">
    <location>
        <begin position="187"/>
        <end position="220"/>
    </location>
</feature>